<dbReference type="GO" id="GO:0005737">
    <property type="term" value="C:cytoplasm"/>
    <property type="evidence" value="ECO:0007669"/>
    <property type="project" value="InterPro"/>
</dbReference>
<feature type="region of interest" description="Disordered" evidence="1">
    <location>
        <begin position="513"/>
        <end position="538"/>
    </location>
</feature>
<sequence length="665" mass="71094">MSDPMFATPRPANALTLNINDVIEVIGDDMAGTGTGATGLMYGDGNITNGGGGGGAASAPSEADYSTLSTATTTVDPMLHLKQKAYVRIIEQPQAKALRFRYICEGRSAGSIPGVRSTAENKTYPGIQVRTIGIQVRTIGIQVRAIGIQVRTIGIQVRTIGIQVRTIGIQVRTIGIQVRSIGIQGACGSGFGHRNQPQSIDLNALRLCFQVFLEGHTKGKFTFPLKPTVSEPIYDKKATCDLLICKLSDCTSSVAGGKEVILLCDKVTKEDIQVRFYEVTDGLISWEALGEFQPSDVHKQVAIAFKTPRYKTLEIENPVKVYIQLQRPSDKTTSEPRPFEYLPLDSDPDYVRRKIARLGNATNSQHIGRFIADNIQGLGEAGIDVPRPIRVASRSSRGPDKVKMEPPGQCMEPPGQCMEPPGQCMEPPGGGNAIGVTSAGNNSNYSMLLGGSVGGIVTVTSPVLSPPAAGDATVATRPMGVATSSSSSSTAHHLHLLDLDSQRFVVDQQHHQHLHHHQQQMENTHLQPQGLLSSNNTGEFDMNQINSAELRYLLDTGAETTGPFVEAHLSENLSSNLNIIDPNPALPVASSSNSNNLDQRMSTDLTPAPGSFLPNILGSADVSAAGGAKERSLTVASFCDILNTPTQSSDSLTNLKSELELLNNS</sequence>
<dbReference type="AlphaFoldDB" id="A0A8B7PCC0"/>
<dbReference type="GO" id="GO:0007249">
    <property type="term" value="P:canonical NF-kappaB signal transduction"/>
    <property type="evidence" value="ECO:0007669"/>
    <property type="project" value="UniProtKB-ARBA"/>
</dbReference>
<dbReference type="Pfam" id="PF00554">
    <property type="entry name" value="RHD_DNA_bind"/>
    <property type="match status" value="2"/>
</dbReference>
<dbReference type="GO" id="GO:0034097">
    <property type="term" value="P:response to cytokine"/>
    <property type="evidence" value="ECO:0007669"/>
    <property type="project" value="TreeGrafter"/>
</dbReference>
<dbReference type="InterPro" id="IPR000451">
    <property type="entry name" value="NFkB/Dor"/>
</dbReference>
<dbReference type="PANTHER" id="PTHR24169:SF25">
    <property type="entry name" value="DORSAL-RELATED IMMUNITY FACTOR DIF-RELATED"/>
    <property type="match status" value="1"/>
</dbReference>
<dbReference type="CDD" id="cd01177">
    <property type="entry name" value="IPT_NFkappaB"/>
    <property type="match status" value="1"/>
</dbReference>
<keyword evidence="3" id="KW-1185">Reference proteome</keyword>
<dbReference type="GeneID" id="108679596"/>
<evidence type="ECO:0000313" key="4">
    <source>
        <dbReference type="RefSeq" id="XP_018023738.1"/>
    </source>
</evidence>
<dbReference type="SUPFAM" id="SSF81296">
    <property type="entry name" value="E set domains"/>
    <property type="match status" value="1"/>
</dbReference>
<dbReference type="InterPro" id="IPR014756">
    <property type="entry name" value="Ig_E-set"/>
</dbReference>
<dbReference type="InterPro" id="IPR002909">
    <property type="entry name" value="IPT_dom"/>
</dbReference>
<dbReference type="FunFam" id="2.60.40.10:FF:000046">
    <property type="entry name" value="Nuclear factor NF-kappa-B p105 subunit"/>
    <property type="match status" value="1"/>
</dbReference>
<dbReference type="PROSITE" id="PS01204">
    <property type="entry name" value="REL_1"/>
    <property type="match status" value="1"/>
</dbReference>
<dbReference type="InterPro" id="IPR013783">
    <property type="entry name" value="Ig-like_fold"/>
</dbReference>
<protein>
    <submittedName>
        <fullName evidence="4">Uncharacterized protein LOC108679596</fullName>
    </submittedName>
</protein>
<dbReference type="GO" id="GO:0000981">
    <property type="term" value="F:DNA-binding transcription factor activity, RNA polymerase II-specific"/>
    <property type="evidence" value="ECO:0007669"/>
    <property type="project" value="TreeGrafter"/>
</dbReference>
<dbReference type="InterPro" id="IPR037059">
    <property type="entry name" value="RHD_DNA_bind_dom_sf"/>
</dbReference>
<dbReference type="GO" id="GO:0000978">
    <property type="term" value="F:RNA polymerase II cis-regulatory region sequence-specific DNA binding"/>
    <property type="evidence" value="ECO:0007669"/>
    <property type="project" value="TreeGrafter"/>
</dbReference>
<dbReference type="OrthoDB" id="7881762at2759"/>
<organism evidence="3 4">
    <name type="scientific">Hyalella azteca</name>
    <name type="common">Amphipod</name>
    <dbReference type="NCBI Taxonomy" id="294128"/>
    <lineage>
        <taxon>Eukaryota</taxon>
        <taxon>Metazoa</taxon>
        <taxon>Ecdysozoa</taxon>
        <taxon>Arthropoda</taxon>
        <taxon>Crustacea</taxon>
        <taxon>Multicrustacea</taxon>
        <taxon>Malacostraca</taxon>
        <taxon>Eumalacostraca</taxon>
        <taxon>Peracarida</taxon>
        <taxon>Amphipoda</taxon>
        <taxon>Senticaudata</taxon>
        <taxon>Talitrida</taxon>
        <taxon>Talitroidea</taxon>
        <taxon>Hyalellidae</taxon>
        <taxon>Hyalella</taxon>
    </lineage>
</organism>
<proteinExistence type="predicted"/>
<gene>
    <name evidence="4" type="primary">LOC108679596</name>
</gene>
<feature type="compositionally biased region" description="Polar residues" evidence="1">
    <location>
        <begin position="521"/>
        <end position="538"/>
    </location>
</feature>
<evidence type="ECO:0000259" key="2">
    <source>
        <dbReference type="PROSITE" id="PS50254"/>
    </source>
</evidence>
<dbReference type="InterPro" id="IPR030492">
    <property type="entry name" value="RHD_CS"/>
</dbReference>
<reference evidence="4" key="1">
    <citation type="submission" date="2025-08" db="UniProtKB">
        <authorList>
            <consortium name="RefSeq"/>
        </authorList>
    </citation>
    <scope>IDENTIFICATION</scope>
    <source>
        <tissue evidence="4">Whole organism</tissue>
    </source>
</reference>
<dbReference type="InterPro" id="IPR008967">
    <property type="entry name" value="p53-like_TF_DNA-bd_sf"/>
</dbReference>
<dbReference type="GO" id="GO:0045944">
    <property type="term" value="P:positive regulation of transcription by RNA polymerase II"/>
    <property type="evidence" value="ECO:0007669"/>
    <property type="project" value="TreeGrafter"/>
</dbReference>
<dbReference type="GO" id="GO:0048935">
    <property type="term" value="P:peripheral nervous system neuron development"/>
    <property type="evidence" value="ECO:0007669"/>
    <property type="project" value="UniProtKB-ARBA"/>
</dbReference>
<dbReference type="PANTHER" id="PTHR24169">
    <property type="entry name" value="NUCLEAR FACTOR NF-KAPPA-B PROTEIN"/>
    <property type="match status" value="1"/>
</dbReference>
<name>A0A8B7PCC0_HYAAZ</name>
<evidence type="ECO:0000313" key="3">
    <source>
        <dbReference type="Proteomes" id="UP000694843"/>
    </source>
</evidence>
<dbReference type="Gene3D" id="2.60.40.340">
    <property type="entry name" value="Rel homology domain (RHD), DNA-binding domain"/>
    <property type="match status" value="2"/>
</dbReference>
<dbReference type="GO" id="GO:0035206">
    <property type="term" value="P:regulation of hemocyte proliferation"/>
    <property type="evidence" value="ECO:0007669"/>
    <property type="project" value="UniProtKB-ARBA"/>
</dbReference>
<dbReference type="Gene3D" id="2.60.40.10">
    <property type="entry name" value="Immunoglobulins"/>
    <property type="match status" value="1"/>
</dbReference>
<dbReference type="GO" id="GO:0008063">
    <property type="term" value="P:Toll signaling pathway"/>
    <property type="evidence" value="ECO:0007669"/>
    <property type="project" value="UniProtKB-ARBA"/>
</dbReference>
<dbReference type="GO" id="GO:0005654">
    <property type="term" value="C:nucleoplasm"/>
    <property type="evidence" value="ECO:0007669"/>
    <property type="project" value="UniProtKB-ARBA"/>
</dbReference>
<dbReference type="GO" id="GO:0038061">
    <property type="term" value="P:non-canonical NF-kappaB signal transduction"/>
    <property type="evidence" value="ECO:0007669"/>
    <property type="project" value="TreeGrafter"/>
</dbReference>
<dbReference type="InterPro" id="IPR011539">
    <property type="entry name" value="RHD_DNA_bind_dom"/>
</dbReference>
<dbReference type="GO" id="GO:0045087">
    <property type="term" value="P:innate immune response"/>
    <property type="evidence" value="ECO:0007669"/>
    <property type="project" value="TreeGrafter"/>
</dbReference>
<dbReference type="PROSITE" id="PS50254">
    <property type="entry name" value="REL_2"/>
    <property type="match status" value="1"/>
</dbReference>
<dbReference type="SUPFAM" id="SSF49417">
    <property type="entry name" value="p53-like transcription factors"/>
    <property type="match status" value="1"/>
</dbReference>
<dbReference type="GO" id="GO:0002225">
    <property type="term" value="P:positive regulation of antimicrobial peptide production"/>
    <property type="evidence" value="ECO:0007669"/>
    <property type="project" value="UniProtKB-ARBA"/>
</dbReference>
<accession>A0A8B7PCC0</accession>
<dbReference type="KEGG" id="hazt:108679596"/>
<evidence type="ECO:0000256" key="1">
    <source>
        <dbReference type="SAM" id="MobiDB-lite"/>
    </source>
</evidence>
<dbReference type="PRINTS" id="PR00057">
    <property type="entry name" value="NFKBTNSCPFCT"/>
</dbReference>
<feature type="domain" description="RHD" evidence="2">
    <location>
        <begin position="82"/>
        <end position="240"/>
    </location>
</feature>
<dbReference type="Proteomes" id="UP000694843">
    <property type="component" value="Unplaced"/>
</dbReference>
<dbReference type="Pfam" id="PF16179">
    <property type="entry name" value="RHD_dimer"/>
    <property type="match status" value="1"/>
</dbReference>
<dbReference type="RefSeq" id="XP_018023738.1">
    <property type="nucleotide sequence ID" value="XM_018168249.1"/>
</dbReference>
<dbReference type="GO" id="GO:0033554">
    <property type="term" value="P:cellular response to stress"/>
    <property type="evidence" value="ECO:0007669"/>
    <property type="project" value="TreeGrafter"/>
</dbReference>
<dbReference type="SMART" id="SM00429">
    <property type="entry name" value="IPT"/>
    <property type="match status" value="1"/>
</dbReference>
<dbReference type="InterPro" id="IPR032397">
    <property type="entry name" value="RHD_dimer"/>
</dbReference>
<dbReference type="InterPro" id="IPR033926">
    <property type="entry name" value="IPT_NFkappaB"/>
</dbReference>